<dbReference type="InterPro" id="IPR014782">
    <property type="entry name" value="Peptidase_M1_dom"/>
</dbReference>
<evidence type="ECO:0000256" key="1">
    <source>
        <dbReference type="ARBA" id="ARBA00001947"/>
    </source>
</evidence>
<dbReference type="GO" id="GO:0005615">
    <property type="term" value="C:extracellular space"/>
    <property type="evidence" value="ECO:0007669"/>
    <property type="project" value="TreeGrafter"/>
</dbReference>
<sequence length="607" mass="68449">MNYYGIPYPDAKIDMIALPDFAAGAMENVGCITYRESLLLVDPATSTQADQQNVADVVSHELAHMWFGDLVTMKWWNGIWLNEAFATFMEVAAVDSFRSEWQRWTSFSLERSAAFEVDSLVNTRSVEFAVRSPQDCEGMFDVLTYQKGGSLLRMLEQYLGTGRFREGIRLYLNTHSYGNTETSDLWDAIETAVANDGGEPVRDLMDSWIWQPGYPLILASLDATKTKLVLQQQRFTFTPESLDDPQNWLVPIHIRINGIETKYLLSDQPLEIPVANDNAAIVVNAGGYGYYRVAYSPELLSRLQGQELAQLATIERYSLVDDAWNAVVAGRLQAIDYLGFVSGFTDERDLAVWQAIAIGLRGCGRLLDDANYPKLQQRIRTLVAPVIADLSWEAQHSEDDLRAKLRGLLVALLAVNGNDLDAQEKCRELLALHDQHTNSVHPELVAAATTVVASTSGESAYEYFLEKFRTTDNPQDQLRYLYALTDFDSPELVLRTCNFAVGGEVKSQNAPFVLARCIALRENGVLAWNFVRQYWEQAQQKFPTNTIVRMIDPIKFLNTPDLEADVQAFFSEHGIPQATKTLQQVLERQRVNTALRTREETRLNAEL</sequence>
<feature type="domain" description="Peptidase M1 membrane alanine aminopeptidase" evidence="9">
    <location>
        <begin position="2"/>
        <end position="208"/>
    </location>
</feature>
<evidence type="ECO:0000259" key="10">
    <source>
        <dbReference type="Pfam" id="PF11838"/>
    </source>
</evidence>
<comment type="cofactor">
    <cofactor evidence="1">
        <name>Zn(2+)</name>
        <dbReference type="ChEBI" id="CHEBI:29105"/>
    </cofactor>
</comment>
<dbReference type="CDD" id="cd09601">
    <property type="entry name" value="M1_APN-Q_like"/>
    <property type="match status" value="1"/>
</dbReference>
<dbReference type="GO" id="GO:0043171">
    <property type="term" value="P:peptide catabolic process"/>
    <property type="evidence" value="ECO:0007669"/>
    <property type="project" value="TreeGrafter"/>
</dbReference>
<reference evidence="11" key="1">
    <citation type="submission" date="2020-05" db="EMBL/GenBank/DDBJ databases">
        <authorList>
            <person name="Chiriac C."/>
            <person name="Salcher M."/>
            <person name="Ghai R."/>
            <person name="Kavagutti S V."/>
        </authorList>
    </citation>
    <scope>NUCLEOTIDE SEQUENCE</scope>
</reference>
<dbReference type="SUPFAM" id="SSF55486">
    <property type="entry name" value="Metalloproteases ('zincins'), catalytic domain"/>
    <property type="match status" value="1"/>
</dbReference>
<gene>
    <name evidence="11" type="ORF">UFOPK2880_01755</name>
</gene>
<dbReference type="InterPro" id="IPR024571">
    <property type="entry name" value="ERAP1-like_C_dom"/>
</dbReference>
<keyword evidence="5" id="KW-0479">Metal-binding</keyword>
<evidence type="ECO:0000256" key="6">
    <source>
        <dbReference type="ARBA" id="ARBA00022801"/>
    </source>
</evidence>
<evidence type="ECO:0000256" key="8">
    <source>
        <dbReference type="ARBA" id="ARBA00023049"/>
    </source>
</evidence>
<evidence type="ECO:0000256" key="5">
    <source>
        <dbReference type="ARBA" id="ARBA00022723"/>
    </source>
</evidence>
<dbReference type="PANTHER" id="PTHR11533:SF174">
    <property type="entry name" value="PUROMYCIN-SENSITIVE AMINOPEPTIDASE-RELATED"/>
    <property type="match status" value="1"/>
</dbReference>
<proteinExistence type="inferred from homology"/>
<comment type="similarity">
    <text evidence="2">Belongs to the peptidase M1 family.</text>
</comment>
<dbReference type="Gene3D" id="1.25.50.20">
    <property type="match status" value="1"/>
</dbReference>
<dbReference type="Gene3D" id="2.60.40.1910">
    <property type="match status" value="1"/>
</dbReference>
<feature type="domain" description="ERAP1-like C-terminal" evidence="10">
    <location>
        <begin position="281"/>
        <end position="590"/>
    </location>
</feature>
<evidence type="ECO:0000256" key="7">
    <source>
        <dbReference type="ARBA" id="ARBA00022833"/>
    </source>
</evidence>
<dbReference type="Pfam" id="PF11838">
    <property type="entry name" value="ERAP1_C"/>
    <property type="match status" value="1"/>
</dbReference>
<dbReference type="GO" id="GO:0070006">
    <property type="term" value="F:metalloaminopeptidase activity"/>
    <property type="evidence" value="ECO:0007669"/>
    <property type="project" value="TreeGrafter"/>
</dbReference>
<dbReference type="FunFam" id="1.10.390.10:FF:000006">
    <property type="entry name" value="Puromycin-sensitive aminopeptidase"/>
    <property type="match status" value="1"/>
</dbReference>
<dbReference type="PANTHER" id="PTHR11533">
    <property type="entry name" value="PROTEASE M1 ZINC METALLOPROTEASE"/>
    <property type="match status" value="1"/>
</dbReference>
<dbReference type="Gene3D" id="1.10.390.10">
    <property type="entry name" value="Neutral Protease Domain 2"/>
    <property type="match status" value="1"/>
</dbReference>
<dbReference type="GO" id="GO:0016020">
    <property type="term" value="C:membrane"/>
    <property type="evidence" value="ECO:0007669"/>
    <property type="project" value="TreeGrafter"/>
</dbReference>
<evidence type="ECO:0000259" key="9">
    <source>
        <dbReference type="Pfam" id="PF01433"/>
    </source>
</evidence>
<dbReference type="EMBL" id="CAEZZP010000161">
    <property type="protein sequence ID" value="CAB4786589.1"/>
    <property type="molecule type" value="Genomic_DNA"/>
</dbReference>
<dbReference type="InterPro" id="IPR001930">
    <property type="entry name" value="Peptidase_M1"/>
</dbReference>
<evidence type="ECO:0000313" key="11">
    <source>
        <dbReference type="EMBL" id="CAB4786589.1"/>
    </source>
</evidence>
<organism evidence="11">
    <name type="scientific">freshwater metagenome</name>
    <dbReference type="NCBI Taxonomy" id="449393"/>
    <lineage>
        <taxon>unclassified sequences</taxon>
        <taxon>metagenomes</taxon>
        <taxon>ecological metagenomes</taxon>
    </lineage>
</organism>
<dbReference type="InterPro" id="IPR034016">
    <property type="entry name" value="M1_APN-typ"/>
</dbReference>
<dbReference type="GO" id="GO:0005737">
    <property type="term" value="C:cytoplasm"/>
    <property type="evidence" value="ECO:0007669"/>
    <property type="project" value="TreeGrafter"/>
</dbReference>
<dbReference type="GO" id="GO:0006508">
    <property type="term" value="P:proteolysis"/>
    <property type="evidence" value="ECO:0007669"/>
    <property type="project" value="UniProtKB-KW"/>
</dbReference>
<keyword evidence="4" id="KW-0645">Protease</keyword>
<dbReference type="Pfam" id="PF01433">
    <property type="entry name" value="Peptidase_M1"/>
    <property type="match status" value="1"/>
</dbReference>
<evidence type="ECO:0000256" key="4">
    <source>
        <dbReference type="ARBA" id="ARBA00022670"/>
    </source>
</evidence>
<keyword evidence="3" id="KW-0031">Aminopeptidase</keyword>
<keyword evidence="7" id="KW-0862">Zinc</keyword>
<evidence type="ECO:0000256" key="3">
    <source>
        <dbReference type="ARBA" id="ARBA00022438"/>
    </source>
</evidence>
<dbReference type="AlphaFoldDB" id="A0A6J6WRJ0"/>
<dbReference type="InterPro" id="IPR050344">
    <property type="entry name" value="Peptidase_M1_aminopeptidases"/>
</dbReference>
<name>A0A6J6WRJ0_9ZZZZ</name>
<keyword evidence="6" id="KW-0378">Hydrolase</keyword>
<dbReference type="GO" id="GO:0008270">
    <property type="term" value="F:zinc ion binding"/>
    <property type="evidence" value="ECO:0007669"/>
    <property type="project" value="InterPro"/>
</dbReference>
<dbReference type="GO" id="GO:0042277">
    <property type="term" value="F:peptide binding"/>
    <property type="evidence" value="ECO:0007669"/>
    <property type="project" value="TreeGrafter"/>
</dbReference>
<dbReference type="InterPro" id="IPR027268">
    <property type="entry name" value="Peptidase_M4/M1_CTD_sf"/>
</dbReference>
<accession>A0A6J6WRJ0</accession>
<keyword evidence="8" id="KW-0482">Metalloprotease</keyword>
<dbReference type="PRINTS" id="PR00756">
    <property type="entry name" value="ALADIPTASE"/>
</dbReference>
<protein>
    <submittedName>
        <fullName evidence="11">Unannotated protein</fullName>
    </submittedName>
</protein>
<evidence type="ECO:0000256" key="2">
    <source>
        <dbReference type="ARBA" id="ARBA00010136"/>
    </source>
</evidence>